<reference evidence="4" key="1">
    <citation type="submission" date="2017-02" db="UniProtKB">
        <authorList>
            <consortium name="WormBaseParasite"/>
        </authorList>
    </citation>
    <scope>IDENTIFICATION</scope>
</reference>
<organism evidence="4">
    <name type="scientific">Anisakis simplex</name>
    <name type="common">Herring worm</name>
    <dbReference type="NCBI Taxonomy" id="6269"/>
    <lineage>
        <taxon>Eukaryota</taxon>
        <taxon>Metazoa</taxon>
        <taxon>Ecdysozoa</taxon>
        <taxon>Nematoda</taxon>
        <taxon>Chromadorea</taxon>
        <taxon>Rhabditida</taxon>
        <taxon>Spirurina</taxon>
        <taxon>Ascaridomorpha</taxon>
        <taxon>Ascaridoidea</taxon>
        <taxon>Anisakidae</taxon>
        <taxon>Anisakis</taxon>
        <taxon>Anisakis simplex complex</taxon>
    </lineage>
</organism>
<dbReference type="Proteomes" id="UP000267096">
    <property type="component" value="Unassembled WGS sequence"/>
</dbReference>
<dbReference type="Gene3D" id="1.10.472.100">
    <property type="entry name" value="Presenilin"/>
    <property type="match status" value="1"/>
</dbReference>
<feature type="transmembrane region" description="Helical" evidence="1">
    <location>
        <begin position="15"/>
        <end position="41"/>
    </location>
</feature>
<protein>
    <submittedName>
        <fullName evidence="4">Presenilin spe-4 (inferred by orthology to a C. elegans protein)</fullName>
    </submittedName>
</protein>
<proteinExistence type="predicted"/>
<dbReference type="AlphaFoldDB" id="A0A0M3J8H6"/>
<dbReference type="GO" id="GO:0016485">
    <property type="term" value="P:protein processing"/>
    <property type="evidence" value="ECO:0007669"/>
    <property type="project" value="InterPro"/>
</dbReference>
<dbReference type="Pfam" id="PF01080">
    <property type="entry name" value="Presenilin"/>
    <property type="match status" value="1"/>
</dbReference>
<dbReference type="PANTHER" id="PTHR10202">
    <property type="entry name" value="PRESENILIN"/>
    <property type="match status" value="1"/>
</dbReference>
<dbReference type="GO" id="GO:0070765">
    <property type="term" value="C:gamma-secretase complex"/>
    <property type="evidence" value="ECO:0007669"/>
    <property type="project" value="TreeGrafter"/>
</dbReference>
<dbReference type="OrthoDB" id="20287at2759"/>
<dbReference type="EMBL" id="UYRR01005945">
    <property type="protein sequence ID" value="VDK22153.1"/>
    <property type="molecule type" value="Genomic_DNA"/>
</dbReference>
<dbReference type="GO" id="GO:0055074">
    <property type="term" value="P:calcium ion homeostasis"/>
    <property type="evidence" value="ECO:0007669"/>
    <property type="project" value="TreeGrafter"/>
</dbReference>
<dbReference type="GO" id="GO:0007219">
    <property type="term" value="P:Notch signaling pathway"/>
    <property type="evidence" value="ECO:0007669"/>
    <property type="project" value="TreeGrafter"/>
</dbReference>
<accession>A0A0M3J8H6</accession>
<dbReference type="InterPro" id="IPR001108">
    <property type="entry name" value="Peptidase_A22A"/>
</dbReference>
<dbReference type="InterPro" id="IPR042524">
    <property type="entry name" value="Presenilin_C"/>
</dbReference>
<dbReference type="GO" id="GO:0042500">
    <property type="term" value="F:aspartic endopeptidase activity, intramembrane cleaving"/>
    <property type="evidence" value="ECO:0007669"/>
    <property type="project" value="InterPro"/>
</dbReference>
<keyword evidence="1" id="KW-0472">Membrane</keyword>
<keyword evidence="1" id="KW-0812">Transmembrane</keyword>
<dbReference type="GO" id="GO:0034205">
    <property type="term" value="P:amyloid-beta formation"/>
    <property type="evidence" value="ECO:0007669"/>
    <property type="project" value="TreeGrafter"/>
</dbReference>
<dbReference type="GO" id="GO:0006509">
    <property type="term" value="P:membrane protein ectodomain proteolysis"/>
    <property type="evidence" value="ECO:0007669"/>
    <property type="project" value="TreeGrafter"/>
</dbReference>
<keyword evidence="3" id="KW-1185">Reference proteome</keyword>
<gene>
    <name evidence="2" type="ORF">ASIM_LOCUS3709</name>
</gene>
<evidence type="ECO:0000313" key="3">
    <source>
        <dbReference type="Proteomes" id="UP000267096"/>
    </source>
</evidence>
<reference evidence="2 3" key="2">
    <citation type="submission" date="2018-11" db="EMBL/GenBank/DDBJ databases">
        <authorList>
            <consortium name="Pathogen Informatics"/>
        </authorList>
    </citation>
    <scope>NUCLEOTIDE SEQUENCE [LARGE SCALE GENOMIC DNA]</scope>
</reference>
<evidence type="ECO:0000313" key="4">
    <source>
        <dbReference type="WBParaSite" id="ASIM_0000387901-mRNA-1"/>
    </source>
</evidence>
<dbReference type="WBParaSite" id="ASIM_0000387901-mRNA-1">
    <property type="protein sequence ID" value="ASIM_0000387901-mRNA-1"/>
    <property type="gene ID" value="ASIM_0000387901"/>
</dbReference>
<sequence>MGDFVFYSLLVGKAAASGSALCTMGAALGVIVGLLVTLSLFSKDDESTPALPISIAFGLVLHFGILLLIQPFLCHINHNFYIFI</sequence>
<feature type="transmembrane region" description="Helical" evidence="1">
    <location>
        <begin position="53"/>
        <end position="73"/>
    </location>
</feature>
<evidence type="ECO:0000256" key="1">
    <source>
        <dbReference type="SAM" id="Phobius"/>
    </source>
</evidence>
<evidence type="ECO:0000313" key="2">
    <source>
        <dbReference type="EMBL" id="VDK22153.1"/>
    </source>
</evidence>
<dbReference type="PANTHER" id="PTHR10202:SF25">
    <property type="entry name" value="PRESENILIN SPE-4"/>
    <property type="match status" value="1"/>
</dbReference>
<keyword evidence="1" id="KW-1133">Transmembrane helix</keyword>
<name>A0A0M3J8H6_ANISI</name>